<evidence type="ECO:0000256" key="1">
    <source>
        <dbReference type="SAM" id="MobiDB-lite"/>
    </source>
</evidence>
<sequence length="136" mass="14785">MCGVSRGGGPQGASEEIQRLPVQDMPDEPLLRSEPVLEHGAPVGQQPRRHQPAQEIASCGRNREEAERAGDAQAARQRREVRQRGAAAARQVQQVPHGEQAAASPAREERDARVSGRQRQRGLLVLCHAVLQAALQ</sequence>
<proteinExistence type="predicted"/>
<organism evidence="2 3">
    <name type="scientific">Plutella xylostella</name>
    <name type="common">Diamondback moth</name>
    <name type="synonym">Plutella maculipennis</name>
    <dbReference type="NCBI Taxonomy" id="51655"/>
    <lineage>
        <taxon>Eukaryota</taxon>
        <taxon>Metazoa</taxon>
        <taxon>Ecdysozoa</taxon>
        <taxon>Arthropoda</taxon>
        <taxon>Hexapoda</taxon>
        <taxon>Insecta</taxon>
        <taxon>Pterygota</taxon>
        <taxon>Neoptera</taxon>
        <taxon>Endopterygota</taxon>
        <taxon>Lepidoptera</taxon>
        <taxon>Glossata</taxon>
        <taxon>Ditrysia</taxon>
        <taxon>Yponomeutoidea</taxon>
        <taxon>Plutellidae</taxon>
        <taxon>Plutella</taxon>
    </lineage>
</organism>
<feature type="compositionally biased region" description="Low complexity" evidence="1">
    <location>
        <begin position="84"/>
        <end position="95"/>
    </location>
</feature>
<feature type="non-terminal residue" evidence="2">
    <location>
        <position position="136"/>
    </location>
</feature>
<feature type="region of interest" description="Disordered" evidence="1">
    <location>
        <begin position="1"/>
        <end position="118"/>
    </location>
</feature>
<evidence type="ECO:0000313" key="3">
    <source>
        <dbReference type="Proteomes" id="UP000823941"/>
    </source>
</evidence>
<feature type="compositionally biased region" description="Basic and acidic residues" evidence="1">
    <location>
        <begin position="61"/>
        <end position="70"/>
    </location>
</feature>
<dbReference type="EMBL" id="JAHIBW010000027">
    <property type="protein sequence ID" value="KAG7297144.1"/>
    <property type="molecule type" value="Genomic_DNA"/>
</dbReference>
<gene>
    <name evidence="2" type="ORF">JYU34_020112</name>
</gene>
<name>A0ABQ7PW64_PLUXY</name>
<reference evidence="2 3" key="1">
    <citation type="submission" date="2021-06" db="EMBL/GenBank/DDBJ databases">
        <title>A haploid diamondback moth (Plutella xylostella L.) genome assembly resolves 31 chromosomes and identifies a diamide resistance mutation.</title>
        <authorList>
            <person name="Ward C.M."/>
            <person name="Perry K.D."/>
            <person name="Baker G."/>
            <person name="Powis K."/>
            <person name="Heckel D.G."/>
            <person name="Baxter S.W."/>
        </authorList>
    </citation>
    <scope>NUCLEOTIDE SEQUENCE [LARGE SCALE GENOMIC DNA]</scope>
    <source>
        <strain evidence="2 3">LV</strain>
        <tissue evidence="2">Single pupa</tissue>
    </source>
</reference>
<evidence type="ECO:0000313" key="2">
    <source>
        <dbReference type="EMBL" id="KAG7297144.1"/>
    </source>
</evidence>
<accession>A0ABQ7PW64</accession>
<dbReference type="Proteomes" id="UP000823941">
    <property type="component" value="Chromosome 27"/>
</dbReference>
<keyword evidence="3" id="KW-1185">Reference proteome</keyword>
<protein>
    <submittedName>
        <fullName evidence="2">Uncharacterized protein</fullName>
    </submittedName>
</protein>
<comment type="caution">
    <text evidence="2">The sequence shown here is derived from an EMBL/GenBank/DDBJ whole genome shotgun (WGS) entry which is preliminary data.</text>
</comment>
<feature type="compositionally biased region" description="Gly residues" evidence="1">
    <location>
        <begin position="1"/>
        <end position="11"/>
    </location>
</feature>